<feature type="transmembrane region" description="Helical" evidence="1">
    <location>
        <begin position="115"/>
        <end position="133"/>
    </location>
</feature>
<keyword evidence="3" id="KW-1185">Reference proteome</keyword>
<keyword evidence="1" id="KW-0472">Membrane</keyword>
<proteinExistence type="predicted"/>
<dbReference type="EMBL" id="MU157825">
    <property type="protein sequence ID" value="KAF9534738.1"/>
    <property type="molecule type" value="Genomic_DNA"/>
</dbReference>
<reference evidence="2" key="1">
    <citation type="submission" date="2020-11" db="EMBL/GenBank/DDBJ databases">
        <authorList>
            <consortium name="DOE Joint Genome Institute"/>
            <person name="Ahrendt S."/>
            <person name="Riley R."/>
            <person name="Andreopoulos W."/>
            <person name="Labutti K."/>
            <person name="Pangilinan J."/>
            <person name="Ruiz-Duenas F.J."/>
            <person name="Barrasa J.M."/>
            <person name="Sanchez-Garcia M."/>
            <person name="Camarero S."/>
            <person name="Miyauchi S."/>
            <person name="Serrano A."/>
            <person name="Linde D."/>
            <person name="Babiker R."/>
            <person name="Drula E."/>
            <person name="Ayuso-Fernandez I."/>
            <person name="Pacheco R."/>
            <person name="Padilla G."/>
            <person name="Ferreira P."/>
            <person name="Barriuso J."/>
            <person name="Kellner H."/>
            <person name="Castanera R."/>
            <person name="Alfaro M."/>
            <person name="Ramirez L."/>
            <person name="Pisabarro A.G."/>
            <person name="Kuo A."/>
            <person name="Tritt A."/>
            <person name="Lipzen A."/>
            <person name="He G."/>
            <person name="Yan M."/>
            <person name="Ng V."/>
            <person name="Cullen D."/>
            <person name="Martin F."/>
            <person name="Rosso M.-N."/>
            <person name="Henrissat B."/>
            <person name="Hibbett D."/>
            <person name="Martinez A.T."/>
            <person name="Grigoriev I.V."/>
        </authorList>
    </citation>
    <scope>NUCLEOTIDE SEQUENCE</scope>
    <source>
        <strain evidence="2">CBS 506.95</strain>
    </source>
</reference>
<dbReference type="AlphaFoldDB" id="A0A9P6JW60"/>
<evidence type="ECO:0000256" key="1">
    <source>
        <dbReference type="SAM" id="Phobius"/>
    </source>
</evidence>
<accession>A0A9P6JW60</accession>
<feature type="transmembrane region" description="Helical" evidence="1">
    <location>
        <begin position="161"/>
        <end position="183"/>
    </location>
</feature>
<keyword evidence="1" id="KW-1133">Transmembrane helix</keyword>
<dbReference type="Proteomes" id="UP000807306">
    <property type="component" value="Unassembled WGS sequence"/>
</dbReference>
<evidence type="ECO:0000313" key="3">
    <source>
        <dbReference type="Proteomes" id="UP000807306"/>
    </source>
</evidence>
<name>A0A9P6JW60_9AGAR</name>
<gene>
    <name evidence="2" type="ORF">CPB83DRAFT_213027</name>
</gene>
<feature type="transmembrane region" description="Helical" evidence="1">
    <location>
        <begin position="14"/>
        <end position="33"/>
    </location>
</feature>
<sequence length="293" mass="32990">MHNWNSPQELQRDIFLLIRTANVWTGIYLWEMLIHMSFEWDFVKRRRIFQWQMVPYFISRYSQAIGLSCLVATVNSTRPNTCRIQSVLTFSLEISVVFANINFALRTMAIWTNKLVTGSISIMILGHAGLVVLDTVNNRGHWVPEGTCVAQDPARTYRNVMIIRAYTMGFDAILLFLSAYKLVIENKRIGRGSLVRCLLAQGMIYFVIAFACNAIATGFLIWKPNFELGIIGTAPASTFTVIAACRCVRHLTELLAHKAHQFRAPITATGPMGLDTTLSHGEPNSGTCNTRKP</sequence>
<organism evidence="2 3">
    <name type="scientific">Crepidotus variabilis</name>
    <dbReference type="NCBI Taxonomy" id="179855"/>
    <lineage>
        <taxon>Eukaryota</taxon>
        <taxon>Fungi</taxon>
        <taxon>Dikarya</taxon>
        <taxon>Basidiomycota</taxon>
        <taxon>Agaricomycotina</taxon>
        <taxon>Agaricomycetes</taxon>
        <taxon>Agaricomycetidae</taxon>
        <taxon>Agaricales</taxon>
        <taxon>Agaricineae</taxon>
        <taxon>Crepidotaceae</taxon>
        <taxon>Crepidotus</taxon>
    </lineage>
</organism>
<evidence type="ECO:0000313" key="2">
    <source>
        <dbReference type="EMBL" id="KAF9534738.1"/>
    </source>
</evidence>
<feature type="transmembrane region" description="Helical" evidence="1">
    <location>
        <begin position="228"/>
        <end position="248"/>
    </location>
</feature>
<keyword evidence="1" id="KW-0812">Transmembrane</keyword>
<feature type="transmembrane region" description="Helical" evidence="1">
    <location>
        <begin position="203"/>
        <end position="222"/>
    </location>
</feature>
<comment type="caution">
    <text evidence="2">The sequence shown here is derived from an EMBL/GenBank/DDBJ whole genome shotgun (WGS) entry which is preliminary data.</text>
</comment>
<protein>
    <submittedName>
        <fullName evidence="2">Uncharacterized protein</fullName>
    </submittedName>
</protein>
<dbReference type="OrthoDB" id="2742220at2759"/>